<protein>
    <submittedName>
        <fullName evidence="4">HlyD family efflux transporter periplasmic adaptor subunit</fullName>
    </submittedName>
</protein>
<organism evidence="4 5">
    <name type="scientific">Acetobacterium paludosum</name>
    <dbReference type="NCBI Taxonomy" id="52693"/>
    <lineage>
        <taxon>Bacteria</taxon>
        <taxon>Bacillati</taxon>
        <taxon>Bacillota</taxon>
        <taxon>Clostridia</taxon>
        <taxon>Eubacteriales</taxon>
        <taxon>Eubacteriaceae</taxon>
        <taxon>Acetobacterium</taxon>
    </lineage>
</organism>
<evidence type="ECO:0000313" key="5">
    <source>
        <dbReference type="Proteomes" id="UP000616595"/>
    </source>
</evidence>
<dbReference type="GO" id="GO:0030313">
    <property type="term" value="C:cell envelope"/>
    <property type="evidence" value="ECO:0007669"/>
    <property type="project" value="UniProtKB-SubCell"/>
</dbReference>
<evidence type="ECO:0000256" key="1">
    <source>
        <dbReference type="ARBA" id="ARBA00004196"/>
    </source>
</evidence>
<sequence length="310" mass="32298">MMKKKGIILCIVIGAAIVIGGGAFVYAGSQTTNTTGTIVKTSPLAKGTLQNTISATGVVESTTKVKVSDASGDKIEKIYVSVGDWVGSGDWLCQLYNKATDTYTNVKADTSGTITAVNAIKGAMASGELFTIEDTSDLKVRGKIKEVNLNLIHEDMAVTVKSDATGDQTFSGNLSKIAPTAIDTQPSTDATTKNAEFEIQVDLPANVQGLKIGMTTRLSIISEEKNDVFSVPFDALVTDNSGQACIYIAKENPDKAGTWVVASIPVTLGMETDSLAEISGDQLTPGMAVIVQPQALQPGNAVSLEAGATV</sequence>
<dbReference type="InterPro" id="IPR011053">
    <property type="entry name" value="Single_hybrid_motif"/>
</dbReference>
<dbReference type="PANTHER" id="PTHR32347">
    <property type="entry name" value="EFFLUX SYSTEM COMPONENT YKNX-RELATED"/>
    <property type="match status" value="1"/>
</dbReference>
<gene>
    <name evidence="4" type="ORF">GH810_05490</name>
</gene>
<dbReference type="RefSeq" id="WP_148566741.1">
    <property type="nucleotide sequence ID" value="NZ_RXYA01000005.1"/>
</dbReference>
<dbReference type="Gene3D" id="2.40.50.100">
    <property type="match status" value="1"/>
</dbReference>
<dbReference type="AlphaFoldDB" id="A0A923I0A4"/>
<evidence type="ECO:0000259" key="3">
    <source>
        <dbReference type="Pfam" id="PF25990"/>
    </source>
</evidence>
<accession>A0A923I0A4</accession>
<name>A0A923I0A4_9FIRM</name>
<reference evidence="4" key="1">
    <citation type="submission" date="2019-10" db="EMBL/GenBank/DDBJ databases">
        <authorList>
            <person name="Ross D.E."/>
            <person name="Gulliver D."/>
        </authorList>
    </citation>
    <scope>NUCLEOTIDE SEQUENCE</scope>
    <source>
        <strain evidence="4">DER-2019</strain>
    </source>
</reference>
<dbReference type="InterPro" id="IPR058636">
    <property type="entry name" value="Beta-barrel_YknX"/>
</dbReference>
<dbReference type="EMBL" id="WJBD01000004">
    <property type="protein sequence ID" value="MBC3887758.1"/>
    <property type="molecule type" value="Genomic_DNA"/>
</dbReference>
<keyword evidence="2" id="KW-0175">Coiled coil</keyword>
<dbReference type="Gene3D" id="2.40.30.170">
    <property type="match status" value="1"/>
</dbReference>
<proteinExistence type="predicted"/>
<keyword evidence="5" id="KW-1185">Reference proteome</keyword>
<evidence type="ECO:0000313" key="4">
    <source>
        <dbReference type="EMBL" id="MBC3887758.1"/>
    </source>
</evidence>
<dbReference type="SUPFAM" id="SSF51230">
    <property type="entry name" value="Single hybrid motif"/>
    <property type="match status" value="1"/>
</dbReference>
<reference evidence="4" key="2">
    <citation type="submission" date="2020-10" db="EMBL/GenBank/DDBJ databases">
        <title>Comparative genomics of the Acetobacterium genus.</title>
        <authorList>
            <person name="Marshall C."/>
            <person name="May H."/>
            <person name="Norman S."/>
        </authorList>
    </citation>
    <scope>NUCLEOTIDE SEQUENCE</scope>
    <source>
        <strain evidence="4">DER-2019</strain>
    </source>
</reference>
<dbReference type="Proteomes" id="UP000616595">
    <property type="component" value="Unassembled WGS sequence"/>
</dbReference>
<evidence type="ECO:0000256" key="2">
    <source>
        <dbReference type="ARBA" id="ARBA00023054"/>
    </source>
</evidence>
<dbReference type="InterPro" id="IPR050465">
    <property type="entry name" value="UPF0194_transport"/>
</dbReference>
<comment type="subcellular location">
    <subcellularLocation>
        <location evidence="1">Cell envelope</location>
    </subcellularLocation>
</comment>
<feature type="domain" description="YknX-like beta-barrel" evidence="3">
    <location>
        <begin position="138"/>
        <end position="220"/>
    </location>
</feature>
<dbReference type="Pfam" id="PF25990">
    <property type="entry name" value="Beta-barrel_YknX"/>
    <property type="match status" value="1"/>
</dbReference>
<dbReference type="OrthoDB" id="1777386at2"/>
<comment type="caution">
    <text evidence="4">The sequence shown here is derived from an EMBL/GenBank/DDBJ whole genome shotgun (WGS) entry which is preliminary data.</text>
</comment>